<dbReference type="Pfam" id="PF00465">
    <property type="entry name" value="Fe-ADH"/>
    <property type="match status" value="1"/>
</dbReference>
<dbReference type="Gene3D" id="3.40.50.1970">
    <property type="match status" value="1"/>
</dbReference>
<dbReference type="SUPFAM" id="SSF56796">
    <property type="entry name" value="Dehydroquinate synthase-like"/>
    <property type="match status" value="1"/>
</dbReference>
<dbReference type="InterPro" id="IPR001670">
    <property type="entry name" value="ADH_Fe/GldA"/>
</dbReference>
<organism evidence="5 6">
    <name type="scientific">Victivallis lenta</name>
    <dbReference type="NCBI Taxonomy" id="2606640"/>
    <lineage>
        <taxon>Bacteria</taxon>
        <taxon>Pseudomonadati</taxon>
        <taxon>Lentisphaerota</taxon>
        <taxon>Lentisphaeria</taxon>
        <taxon>Victivallales</taxon>
        <taxon>Victivallaceae</taxon>
        <taxon>Victivallis</taxon>
    </lineage>
</organism>
<evidence type="ECO:0000259" key="3">
    <source>
        <dbReference type="Pfam" id="PF00465"/>
    </source>
</evidence>
<reference evidence="5 6" key="1">
    <citation type="submission" date="2019-08" db="EMBL/GenBank/DDBJ databases">
        <title>In-depth cultivation of the pig gut microbiome towards novel bacterial diversity and tailored functional studies.</title>
        <authorList>
            <person name="Wylensek D."/>
            <person name="Hitch T.C.A."/>
            <person name="Clavel T."/>
        </authorList>
    </citation>
    <scope>NUCLEOTIDE SEQUENCE [LARGE SCALE GENOMIC DNA]</scope>
    <source>
        <strain evidence="5 6">BBE-744-WT-12</strain>
    </source>
</reference>
<dbReference type="PANTHER" id="PTHR11496">
    <property type="entry name" value="ALCOHOL DEHYDROGENASE"/>
    <property type="match status" value="1"/>
</dbReference>
<dbReference type="EMBL" id="VUNS01000022">
    <property type="protein sequence ID" value="MST98723.1"/>
    <property type="molecule type" value="Genomic_DNA"/>
</dbReference>
<protein>
    <submittedName>
        <fullName evidence="5">Iron-containing alcohol dehydrogenase</fullName>
    </submittedName>
</protein>
<feature type="domain" description="Alcohol dehydrogenase iron-type/glycerol dehydrogenase GldA" evidence="3">
    <location>
        <begin position="9"/>
        <end position="180"/>
    </location>
</feature>
<proteinExistence type="inferred from homology"/>
<evidence type="ECO:0000313" key="6">
    <source>
        <dbReference type="Proteomes" id="UP000435649"/>
    </source>
</evidence>
<name>A0A844G6F2_9BACT</name>
<dbReference type="GO" id="GO:0004022">
    <property type="term" value="F:alcohol dehydrogenase (NAD+) activity"/>
    <property type="evidence" value="ECO:0007669"/>
    <property type="project" value="TreeGrafter"/>
</dbReference>
<evidence type="ECO:0000259" key="4">
    <source>
        <dbReference type="Pfam" id="PF25137"/>
    </source>
</evidence>
<dbReference type="AlphaFoldDB" id="A0A844G6F2"/>
<dbReference type="PANTHER" id="PTHR11496:SF104">
    <property type="entry name" value="3-DEOXY-ALPHA-D-MANNO-OCTULOSONATE 8-OXIDASE"/>
    <property type="match status" value="1"/>
</dbReference>
<dbReference type="RefSeq" id="WP_154419660.1">
    <property type="nucleotide sequence ID" value="NZ_VUNS01000022.1"/>
</dbReference>
<keyword evidence="2" id="KW-0560">Oxidoreductase</keyword>
<dbReference type="GO" id="GO:0046872">
    <property type="term" value="F:metal ion binding"/>
    <property type="evidence" value="ECO:0007669"/>
    <property type="project" value="InterPro"/>
</dbReference>
<dbReference type="CDD" id="cd08185">
    <property type="entry name" value="Fe-ADH-like"/>
    <property type="match status" value="1"/>
</dbReference>
<dbReference type="InterPro" id="IPR039697">
    <property type="entry name" value="Alcohol_dehydrogenase_Fe"/>
</dbReference>
<evidence type="ECO:0000256" key="2">
    <source>
        <dbReference type="ARBA" id="ARBA00023002"/>
    </source>
</evidence>
<comment type="caution">
    <text evidence="5">The sequence shown here is derived from an EMBL/GenBank/DDBJ whole genome shotgun (WGS) entry which is preliminary data.</text>
</comment>
<evidence type="ECO:0000313" key="5">
    <source>
        <dbReference type="EMBL" id="MST98723.1"/>
    </source>
</evidence>
<keyword evidence="6" id="KW-1185">Reference proteome</keyword>
<dbReference type="Pfam" id="PF25137">
    <property type="entry name" value="ADH_Fe_C"/>
    <property type="match status" value="1"/>
</dbReference>
<gene>
    <name evidence="5" type="ORF">FYJ85_16915</name>
</gene>
<sequence length="380" mass="40617">MKPFVNFIPTKLYFGAGQLGMLGTIPLPGKKALIVITSGKSMRSSGTLDRVEKLLAHNNVGYAVYDKVQANPTREQVMEGAAFARREECDFVLGLGGGSPIDASKAIAVMAANPGDYWDYVSGGTGRAQPIPNPPLPIVAVTTTAGTGTEADPWTVVTNGNEKIGFGCEATFPKIAIVDPELMLTVPPQLTAFQGFDAFFHAAECYLANCATPVSELYSLKSIELICKSLPTAVRDGENLAARTDVALANTLSGMAESTSCCTSEHSLAHAIGGFHPNVPHGAALIMISKAWFKFYALRAPKQFAALAKAAGQSDFLGALDKLQRDCGVDRLKMSDYGIGREELPAINENAWETMGGLFDLDRIKMNQAESLAILEESYR</sequence>
<dbReference type="FunFam" id="3.40.50.1970:FF:000003">
    <property type="entry name" value="Alcohol dehydrogenase, iron-containing"/>
    <property type="match status" value="1"/>
</dbReference>
<dbReference type="Gene3D" id="1.20.1090.10">
    <property type="entry name" value="Dehydroquinate synthase-like - alpha domain"/>
    <property type="match status" value="1"/>
</dbReference>
<dbReference type="InterPro" id="IPR056798">
    <property type="entry name" value="ADH_Fe_C"/>
</dbReference>
<dbReference type="Proteomes" id="UP000435649">
    <property type="component" value="Unassembled WGS sequence"/>
</dbReference>
<feature type="domain" description="Fe-containing alcohol dehydrogenase-like C-terminal" evidence="4">
    <location>
        <begin position="191"/>
        <end position="377"/>
    </location>
</feature>
<comment type="similarity">
    <text evidence="1">Belongs to the iron-containing alcohol dehydrogenase family.</text>
</comment>
<evidence type="ECO:0000256" key="1">
    <source>
        <dbReference type="ARBA" id="ARBA00007358"/>
    </source>
</evidence>
<accession>A0A844G6F2</accession>